<name>A0ABD2W3G4_9HYME</name>
<keyword evidence="13" id="KW-1185">Reference proteome</keyword>
<keyword evidence="5" id="KW-0677">Repeat</keyword>
<comment type="subcellular location">
    <subcellularLocation>
        <location evidence="1">Mitochondrion inner membrane</location>
        <topology evidence="1">Multi-pass membrane protein</topology>
    </subcellularLocation>
</comment>
<dbReference type="InterPro" id="IPR051508">
    <property type="entry name" value="Mito_Carrier_Antiporter"/>
</dbReference>
<evidence type="ECO:0000256" key="3">
    <source>
        <dbReference type="ARBA" id="ARBA00022448"/>
    </source>
</evidence>
<keyword evidence="9 10" id="KW-0472">Membrane</keyword>
<reference evidence="12 13" key="1">
    <citation type="journal article" date="2024" name="bioRxiv">
        <title>A reference genome for Trichogramma kaykai: A tiny desert-dwelling parasitoid wasp with competing sex-ratio distorters.</title>
        <authorList>
            <person name="Culotta J."/>
            <person name="Lindsey A.R."/>
        </authorList>
    </citation>
    <scope>NUCLEOTIDE SEQUENCE [LARGE SCALE GENOMIC DNA]</scope>
    <source>
        <strain evidence="12 13">KSX58</strain>
    </source>
</reference>
<dbReference type="SUPFAM" id="SSF103506">
    <property type="entry name" value="Mitochondrial carrier"/>
    <property type="match status" value="1"/>
</dbReference>
<keyword evidence="7" id="KW-1133">Transmembrane helix</keyword>
<evidence type="ECO:0000256" key="11">
    <source>
        <dbReference type="RuleBase" id="RU000488"/>
    </source>
</evidence>
<comment type="similarity">
    <text evidence="2 11">Belongs to the mitochondrial carrier (TC 2.A.29) family.</text>
</comment>
<keyword evidence="6" id="KW-0999">Mitochondrion inner membrane</keyword>
<evidence type="ECO:0000256" key="7">
    <source>
        <dbReference type="ARBA" id="ARBA00022989"/>
    </source>
</evidence>
<gene>
    <name evidence="12" type="ORF">TKK_016730</name>
</gene>
<dbReference type="InterPro" id="IPR018108">
    <property type="entry name" value="MCP_transmembrane"/>
</dbReference>
<feature type="repeat" description="Solcar" evidence="10">
    <location>
        <begin position="5"/>
        <end position="98"/>
    </location>
</feature>
<organism evidence="12 13">
    <name type="scientific">Trichogramma kaykai</name>
    <dbReference type="NCBI Taxonomy" id="54128"/>
    <lineage>
        <taxon>Eukaryota</taxon>
        <taxon>Metazoa</taxon>
        <taxon>Ecdysozoa</taxon>
        <taxon>Arthropoda</taxon>
        <taxon>Hexapoda</taxon>
        <taxon>Insecta</taxon>
        <taxon>Pterygota</taxon>
        <taxon>Neoptera</taxon>
        <taxon>Endopterygota</taxon>
        <taxon>Hymenoptera</taxon>
        <taxon>Apocrita</taxon>
        <taxon>Proctotrupomorpha</taxon>
        <taxon>Chalcidoidea</taxon>
        <taxon>Trichogrammatidae</taxon>
        <taxon>Trichogramma</taxon>
    </lineage>
</organism>
<evidence type="ECO:0000256" key="1">
    <source>
        <dbReference type="ARBA" id="ARBA00004448"/>
    </source>
</evidence>
<dbReference type="PANTHER" id="PTHR45928">
    <property type="entry name" value="RE38146P"/>
    <property type="match status" value="1"/>
</dbReference>
<evidence type="ECO:0000313" key="12">
    <source>
        <dbReference type="EMBL" id="KAL3387590.1"/>
    </source>
</evidence>
<keyword evidence="4 10" id="KW-0812">Transmembrane</keyword>
<evidence type="ECO:0000256" key="8">
    <source>
        <dbReference type="ARBA" id="ARBA00023128"/>
    </source>
</evidence>
<dbReference type="InterPro" id="IPR023395">
    <property type="entry name" value="MCP_dom_sf"/>
</dbReference>
<accession>A0ABD2W3G4</accession>
<dbReference type="Proteomes" id="UP001627154">
    <property type="component" value="Unassembled WGS sequence"/>
</dbReference>
<dbReference type="Gene3D" id="1.50.40.10">
    <property type="entry name" value="Mitochondrial carrier domain"/>
    <property type="match status" value="1"/>
</dbReference>
<evidence type="ECO:0000256" key="2">
    <source>
        <dbReference type="ARBA" id="ARBA00006375"/>
    </source>
</evidence>
<dbReference type="AlphaFoldDB" id="A0ABD2W3G4"/>
<dbReference type="PROSITE" id="PS50920">
    <property type="entry name" value="SOLCAR"/>
    <property type="match status" value="3"/>
</dbReference>
<evidence type="ECO:0000256" key="5">
    <source>
        <dbReference type="ARBA" id="ARBA00022737"/>
    </source>
</evidence>
<feature type="repeat" description="Solcar" evidence="10">
    <location>
        <begin position="108"/>
        <end position="198"/>
    </location>
</feature>
<dbReference type="EMBL" id="JBJJXI010000136">
    <property type="protein sequence ID" value="KAL3387590.1"/>
    <property type="molecule type" value="Genomic_DNA"/>
</dbReference>
<keyword evidence="3 11" id="KW-0813">Transport</keyword>
<sequence>MEAEKSTGIEFAIGGLAGICTGILTNPADVLKTRLQLQGELAAPSSYVPKYRGAFHAALLIARHEGLAALQAGLVPVLGLQVILNGARLGSYHFGKGTGWSLDEQGRTDVLRTALLAGFSASAAVSVASPLYLAKVKLQAHSFAEKDNKCRLNTYSIFKSLWRENGFKALYRGWNANIPRLFVGSAVQLTVYGLSTDWLEPIQIMKERPMLLTFVTSVVSGTCMVFTIHPFDVMATRLYNQGSNKLGQGNLYNGMFDALKRIVRTEGFFGLYKGIFPNWLRLAPYVVICQVFYQKLALIYEESRK</sequence>
<feature type="repeat" description="Solcar" evidence="10">
    <location>
        <begin position="208"/>
        <end position="299"/>
    </location>
</feature>
<evidence type="ECO:0000256" key="4">
    <source>
        <dbReference type="ARBA" id="ARBA00022692"/>
    </source>
</evidence>
<dbReference type="GO" id="GO:0005743">
    <property type="term" value="C:mitochondrial inner membrane"/>
    <property type="evidence" value="ECO:0007669"/>
    <property type="project" value="UniProtKB-SubCell"/>
</dbReference>
<comment type="caution">
    <text evidence="12">The sequence shown here is derived from an EMBL/GenBank/DDBJ whole genome shotgun (WGS) entry which is preliminary data.</text>
</comment>
<evidence type="ECO:0000313" key="13">
    <source>
        <dbReference type="Proteomes" id="UP001627154"/>
    </source>
</evidence>
<proteinExistence type="inferred from homology"/>
<protein>
    <submittedName>
        <fullName evidence="12">Uncharacterized protein</fullName>
    </submittedName>
</protein>
<keyword evidence="8" id="KW-0496">Mitochondrion</keyword>
<dbReference type="PANTHER" id="PTHR45928:SF1">
    <property type="entry name" value="RE38146P"/>
    <property type="match status" value="1"/>
</dbReference>
<evidence type="ECO:0000256" key="10">
    <source>
        <dbReference type="PROSITE-ProRule" id="PRU00282"/>
    </source>
</evidence>
<evidence type="ECO:0000256" key="6">
    <source>
        <dbReference type="ARBA" id="ARBA00022792"/>
    </source>
</evidence>
<evidence type="ECO:0000256" key="9">
    <source>
        <dbReference type="ARBA" id="ARBA00023136"/>
    </source>
</evidence>
<dbReference type="Pfam" id="PF00153">
    <property type="entry name" value="Mito_carr"/>
    <property type="match status" value="3"/>
</dbReference>